<evidence type="ECO:0000256" key="2">
    <source>
        <dbReference type="ARBA" id="ARBA00022921"/>
    </source>
</evidence>
<dbReference type="EMBL" id="PP711850">
    <property type="protein sequence ID" value="XBH23732.1"/>
    <property type="molecule type" value="Genomic_DNA"/>
</dbReference>
<reference evidence="4" key="2">
    <citation type="submission" date="2024-02" db="EMBL/GenBank/DDBJ databases">
        <authorList>
            <person name="Hu B."/>
        </authorList>
    </citation>
    <scope>NUCLEOTIDE SEQUENCE</scope>
    <source>
        <strain evidence="4">3A/Kenya/RNAKID2118/2016</strain>
    </source>
</reference>
<accession>A0AAU7E1S7</accession>
<keyword evidence="1" id="KW-1188">Viral release from host cell</keyword>
<evidence type="ECO:0000256" key="1">
    <source>
        <dbReference type="ARBA" id="ARBA00022612"/>
    </source>
</evidence>
<dbReference type="GO" id="GO:0019073">
    <property type="term" value="P:viral DNA genome packaging"/>
    <property type="evidence" value="ECO:0007669"/>
    <property type="project" value="InterPro"/>
</dbReference>
<dbReference type="HAMAP" id="MF_04014">
    <property type="entry name" value="HSV_TRM1"/>
    <property type="match status" value="1"/>
</dbReference>
<keyword evidence="3" id="KW-0231">Viral genome packaging</keyword>
<dbReference type="Pfam" id="PF01366">
    <property type="entry name" value="PRTP"/>
    <property type="match status" value="1"/>
</dbReference>
<keyword evidence="2" id="KW-0426">Late protein</keyword>
<protein>
    <submittedName>
        <fullName evidence="4">DNA packaging terminase subunit 2</fullName>
    </submittedName>
</protein>
<sequence>MNTLQRLCVVCSKCNECAMDMECLRYCDPNTVLADSAAFRRNGLMVIYLYRKLYPALRNQNATQTTVLSLYMEILIKSLYESATEIDAALEEFSRHRDRNAYYRRVLDLDRCVRHETIEIVFSATLRMTVDLATLNDVERLLCKINCVYGGIEPPQGLSICRRVLSLLTRLCGSCPVAAPEAYRDTTTCLQCYEELMAIPNQGRSVNRRLRGLLCDHVTTRKSLVQLETDIQTVEQDVLESVGPVPRILNIIKAIKNLSSFSPASHAYISEAEDALRGYNLFSEIPERIYSLSDYTYWSKTSEIIVKHVGVTMRQLNVYHRLCRTLRTELSLYLYGEDTEDVFTRGESRLTGDERLFVGSIFAAPGKVVDLITSMSIESFENNPLFNRLHENNEIYAKIRSLIEEIRSPPGGVSGPTGGRVVLEGEDGRGSVGEGFGDAGADSPLEGGDVLLKRHDVIQEVNTRKRAYLRKVSEVGYHKVMKCIKTQEDLITKLVSVNLVGTVILETLSKVFNGFIHRQRYVSDVDDMVDIASVLSYDDHLYVVNNLVHRKLPSELLPRLGQQIYRFINGPLFTHHRDTHPLPYNVNMAYACDNAGVLPHVKEDLVRCAEGTVYPNEWMVTGYMKFFQFEDIKDLNSLQKRMWNHIRELVLSVALYNETFGKKLSICRVEEDCDISAELVLTYNQDAPLILRYNGERFRSKDLYLLLYRHLMIARTEGAVSHPDETGAARVTEHTVRGDSVRRVKRSRLSLSELARDVENDLCSDLVPGCLV</sequence>
<proteinExistence type="inferred from homology"/>
<evidence type="ECO:0000256" key="3">
    <source>
        <dbReference type="ARBA" id="ARBA00023219"/>
    </source>
</evidence>
<organism evidence="4">
    <name type="scientific">Lemniscomys rat herpesvirus</name>
    <dbReference type="NCBI Taxonomy" id="3141920"/>
    <lineage>
        <taxon>Viruses</taxon>
        <taxon>Duplodnaviria</taxon>
        <taxon>Heunggongvirae</taxon>
        <taxon>Peploviricota</taxon>
        <taxon>Herviviricetes</taxon>
        <taxon>Herpesvirales</taxon>
    </lineage>
</organism>
<dbReference type="InterPro" id="IPR000501">
    <property type="entry name" value="UL28/UL56"/>
</dbReference>
<evidence type="ECO:0000313" key="4">
    <source>
        <dbReference type="EMBL" id="XBH23732.1"/>
    </source>
</evidence>
<reference evidence="4" key="1">
    <citation type="journal article" date="2024" name="Microbiome">
        <title>Substantial viral diversity in bats and rodents from East Africa: insights into evolution, recombination, and cocirculation.</title>
        <authorList>
            <person name="Wang D."/>
            <person name="Yang X."/>
            <person name="Ren Z."/>
            <person name="Hu B."/>
            <person name="Zhao H."/>
            <person name="Yang K."/>
            <person name="Shi P."/>
            <person name="Zhang Z."/>
            <person name="Feng Q."/>
            <person name="Nawenja C.V."/>
            <person name="Obanda V."/>
            <person name="Robert K."/>
            <person name="Nalikka B."/>
            <person name="Waruhiu C.N."/>
            <person name="Ochola G.O."/>
            <person name="Onyuok S.O."/>
            <person name="Ochieng H."/>
            <person name="Li B."/>
            <person name="Zhu Y."/>
            <person name="Si H."/>
            <person name="Yin J."/>
            <person name="Kristiansen K."/>
            <person name="Jin X."/>
            <person name="Xu X."/>
            <person name="Xiao M."/>
            <person name="Agwanda B."/>
            <person name="Ommeh S."/>
            <person name="Li J."/>
            <person name="Shi Z.L."/>
        </authorList>
    </citation>
    <scope>NUCLEOTIDE SEQUENCE</scope>
    <source>
        <strain evidence="4">3A/Kenya/RNAKID2118/2016</strain>
    </source>
</reference>
<name>A0AAU7E1S7_9VIRU</name>